<dbReference type="RefSeq" id="WP_282317368.1">
    <property type="nucleotide sequence ID" value="NZ_JARBWL010000002.1"/>
</dbReference>
<dbReference type="InterPro" id="IPR056823">
    <property type="entry name" value="TEN-like_YD-shell"/>
</dbReference>
<feature type="domain" description="Teneurin-like YD-shell" evidence="2">
    <location>
        <begin position="6"/>
        <end position="150"/>
    </location>
</feature>
<protein>
    <submittedName>
        <fullName evidence="3">RHS repeat-associated core domain-containing protein</fullName>
    </submittedName>
</protein>
<proteinExistence type="predicted"/>
<dbReference type="Pfam" id="PF25023">
    <property type="entry name" value="TEN_YD-shell"/>
    <property type="match status" value="1"/>
</dbReference>
<dbReference type="InterPro" id="IPR022385">
    <property type="entry name" value="Rhs_assc_core"/>
</dbReference>
<dbReference type="Gene3D" id="2.180.10.10">
    <property type="entry name" value="RHS repeat-associated core"/>
    <property type="match status" value="1"/>
</dbReference>
<dbReference type="EMBL" id="JARBWL010000002">
    <property type="protein sequence ID" value="MDI2595465.1"/>
    <property type="molecule type" value="Genomic_DNA"/>
</dbReference>
<sequence length="363" mass="40409">MLFLARVRYQYDALDRLVSHGRLDDAGRQRFYCDNRLVTELEGDERLSIVQHADQLLAQQQCHGDGVISTLLATDQQRSVLNELQANSQRSIAYSSYGHHPRESGLSSLLGFNGQRAEPVTGHYLLGNGYRAFNPVLMRFNSPDNLSPFDKGGLNAYGYCQGDPVNRIDPTGHMVSAIANFFSKVKARYLAVKYGTEYKPVKYFTKISEESAVFVDQYKDGSRLNVYAHGPSSGGLLWDSKTLLGPGELAQRLKNTGLHFESFDSARLIMCHSASEPVHPLNTSGGSFAELFSDFSGLSVKAYEGRVIAENLMPRIKQLKVGETSSRTEYFGISKKGKSLRQFESIGAQYKPVTFQPPKVRNV</sequence>
<dbReference type="SUPFAM" id="SSF56399">
    <property type="entry name" value="ADP-ribosylation"/>
    <property type="match status" value="1"/>
</dbReference>
<accession>A0ABT6QX26</accession>
<keyword evidence="1" id="KW-0677">Repeat</keyword>
<dbReference type="Proteomes" id="UP001159100">
    <property type="component" value="Unassembled WGS sequence"/>
</dbReference>
<evidence type="ECO:0000313" key="3">
    <source>
        <dbReference type="EMBL" id="MDI2595465.1"/>
    </source>
</evidence>
<gene>
    <name evidence="3" type="ORF">POF45_29180</name>
</gene>
<name>A0ABT6QX26_9PSED</name>
<evidence type="ECO:0000259" key="2">
    <source>
        <dbReference type="Pfam" id="PF25023"/>
    </source>
</evidence>
<evidence type="ECO:0000256" key="1">
    <source>
        <dbReference type="ARBA" id="ARBA00022737"/>
    </source>
</evidence>
<reference evidence="3 4" key="1">
    <citation type="submission" date="2023-02" db="EMBL/GenBank/DDBJ databases">
        <title>Pseudomonas chrutzelriedensis sp. nov., a potently antifungal strain isolated from moss.</title>
        <authorList>
            <person name="Schnyder A."/>
            <person name="Kalawong R."/>
            <person name="Eberl L."/>
            <person name="Agnoli K."/>
        </authorList>
    </citation>
    <scope>NUCLEOTIDE SEQUENCE [LARGE SCALE GENOMIC DNA]</scope>
    <source>
        <strain evidence="3 4">681</strain>
    </source>
</reference>
<dbReference type="NCBIfam" id="TIGR03696">
    <property type="entry name" value="Rhs_assc_core"/>
    <property type="match status" value="1"/>
</dbReference>
<organism evidence="3 4">
    <name type="scientific">Pseudomonas fungipugnans</name>
    <dbReference type="NCBI Taxonomy" id="3024217"/>
    <lineage>
        <taxon>Bacteria</taxon>
        <taxon>Pseudomonadati</taxon>
        <taxon>Pseudomonadota</taxon>
        <taxon>Gammaproteobacteria</taxon>
        <taxon>Pseudomonadales</taxon>
        <taxon>Pseudomonadaceae</taxon>
        <taxon>Pseudomonas</taxon>
    </lineage>
</organism>
<comment type="caution">
    <text evidence="3">The sequence shown here is derived from an EMBL/GenBank/DDBJ whole genome shotgun (WGS) entry which is preliminary data.</text>
</comment>
<keyword evidence="4" id="KW-1185">Reference proteome</keyword>
<evidence type="ECO:0000313" key="4">
    <source>
        <dbReference type="Proteomes" id="UP001159100"/>
    </source>
</evidence>